<dbReference type="Proteomes" id="UP001437256">
    <property type="component" value="Unassembled WGS sequence"/>
</dbReference>
<gene>
    <name evidence="1" type="ORF">AAF712_004719</name>
</gene>
<name>A0ABR3A4L2_9AGAR</name>
<dbReference type="Pfam" id="PF11017">
    <property type="entry name" value="DUF2855"/>
    <property type="match status" value="1"/>
</dbReference>
<comment type="caution">
    <text evidence="1">The sequence shown here is derived from an EMBL/GenBank/DDBJ whole genome shotgun (WGS) entry which is preliminary data.</text>
</comment>
<dbReference type="EMBL" id="JBBXMP010000019">
    <property type="protein sequence ID" value="KAL0068332.1"/>
    <property type="molecule type" value="Genomic_DNA"/>
</dbReference>
<keyword evidence="2" id="KW-1185">Reference proteome</keyword>
<sequence>MSIEDDNWTLCFPRSSSNAMVVKSPKPSLVPAYHVLLKMDRFGFSANNVTYQALGEHPSLRYYDFYPAPDNPEEKVSEKTHGVVPVWGFATVLVSSHPKIRAGERLYGYFAPAKYILLPIDPTDINKFAMYVPRPQFPPDRRLYHQIIRCSTDPLYTEDTEDLQMIYRPLFWTSYWCEDWLACSGYHGGCDNILISSASSKTAFCFAYCVRKRAAQDGSTSNIRIIGLTSKKNVAFTKKLGLYHEVYDYDSFTSAIQGGKGKRWIYVDVAGNDDFNRKVVERFTSGGSAELVTSISLGMSSMTPESSTASGYTEEDAGGVMNANGSTFGKAASKSTFWPKLERFFTPEWVEIRRKQLPLQEIFDLQKREWHTLMKECVGWIEVERIYGPQAVKKSYERIASSGVGPDKGLVWSLWDAPKQSGKAKL</sequence>
<proteinExistence type="predicted"/>
<dbReference type="InterPro" id="IPR021276">
    <property type="entry name" value="DUF2855"/>
</dbReference>
<evidence type="ECO:0000313" key="2">
    <source>
        <dbReference type="Proteomes" id="UP001437256"/>
    </source>
</evidence>
<evidence type="ECO:0000313" key="1">
    <source>
        <dbReference type="EMBL" id="KAL0068332.1"/>
    </source>
</evidence>
<accession>A0ABR3A4L2</accession>
<evidence type="ECO:0008006" key="3">
    <source>
        <dbReference type="Google" id="ProtNLM"/>
    </source>
</evidence>
<organism evidence="1 2">
    <name type="scientific">Marasmius tenuissimus</name>
    <dbReference type="NCBI Taxonomy" id="585030"/>
    <lineage>
        <taxon>Eukaryota</taxon>
        <taxon>Fungi</taxon>
        <taxon>Dikarya</taxon>
        <taxon>Basidiomycota</taxon>
        <taxon>Agaricomycotina</taxon>
        <taxon>Agaricomycetes</taxon>
        <taxon>Agaricomycetidae</taxon>
        <taxon>Agaricales</taxon>
        <taxon>Marasmiineae</taxon>
        <taxon>Marasmiaceae</taxon>
        <taxon>Marasmius</taxon>
    </lineage>
</organism>
<protein>
    <recommendedName>
        <fullName evidence="3">DUF2855 family protein</fullName>
    </recommendedName>
</protein>
<reference evidence="1 2" key="1">
    <citation type="submission" date="2024-05" db="EMBL/GenBank/DDBJ databases">
        <title>A draft genome resource for the thread blight pathogen Marasmius tenuissimus strain MS-2.</title>
        <authorList>
            <person name="Yulfo-Soto G.E."/>
            <person name="Baruah I.K."/>
            <person name="Amoako-Attah I."/>
            <person name="Bukari Y."/>
            <person name="Meinhardt L.W."/>
            <person name="Bailey B.A."/>
            <person name="Cohen S.P."/>
        </authorList>
    </citation>
    <scope>NUCLEOTIDE SEQUENCE [LARGE SCALE GENOMIC DNA]</scope>
    <source>
        <strain evidence="1 2">MS-2</strain>
    </source>
</reference>